<dbReference type="EMBL" id="CP051179">
    <property type="protein sequence ID" value="QKX52809.1"/>
    <property type="molecule type" value="Genomic_DNA"/>
</dbReference>
<sequence length="60" mass="6773">MKMNNTEQTNEGLYSSDPARVYYRHLTSETLSQAAALAEHLFSGTCEAVTQKTLSPLFYR</sequence>
<evidence type="ECO:0000313" key="2">
    <source>
        <dbReference type="EMBL" id="QKX52909.1"/>
    </source>
</evidence>
<keyword evidence="2" id="KW-0614">Plasmid</keyword>
<evidence type="ECO:0000313" key="3">
    <source>
        <dbReference type="Proteomes" id="UP000509222"/>
    </source>
</evidence>
<evidence type="ECO:0000313" key="1">
    <source>
        <dbReference type="EMBL" id="QKX52809.1"/>
    </source>
</evidence>
<dbReference type="Proteomes" id="UP000509222">
    <property type="component" value="Plasmid unnamed2"/>
</dbReference>
<reference evidence="2" key="3">
    <citation type="submission" date="2020-09" db="EMBL/GenBank/DDBJ databases">
        <title>Isolation of Planomicrobium glaciei.</title>
        <authorList>
            <person name="Malisova L."/>
            <person name="Safrankova R."/>
            <person name="Jakubu V."/>
            <person name="Spanelova P."/>
        </authorList>
    </citation>
    <scope>NUCLEOTIDE SEQUENCE</scope>
    <source>
        <strain evidence="2">CNCTC7660</strain>
        <plasmid evidence="2">unnamed2</plasmid>
    </source>
</reference>
<reference evidence="2 3" key="1">
    <citation type="submission" date="2020-04" db="EMBL/GenBank/DDBJ databases">
        <authorList>
            <person name="Pajer P."/>
            <person name="Broz P."/>
        </authorList>
    </citation>
    <scope>NUCLEOTIDE SEQUENCE [LARGE SCALE GENOMIC DNA]</scope>
    <source>
        <strain evidence="2">CNCTC7660</strain>
        <strain evidence="3">NRL-ATB46093</strain>
        <plasmid evidence="2 3">unnamed2</plasmid>
    </source>
</reference>
<accession>A0A7H8QGA2</accession>
<dbReference type="EMBL" id="CP051179">
    <property type="protein sequence ID" value="QKX52909.1"/>
    <property type="molecule type" value="Genomic_DNA"/>
</dbReference>
<geneLocation type="plasmid" evidence="2 3">
    <name>unnamed2</name>
</geneLocation>
<dbReference type="AlphaFoldDB" id="A0A7H8QGA2"/>
<reference evidence="3" key="2">
    <citation type="submission" date="2020-06" db="EMBL/GenBank/DDBJ databases">
        <title>Isolation of Planomicrobium glaciei.</title>
        <authorList>
            <person name="Malisova L."/>
            <person name="Safrankova R."/>
            <person name="Jakubu V."/>
            <person name="Spanelova P."/>
        </authorList>
    </citation>
    <scope>NUCLEOTIDE SEQUENCE [LARGE SCALE GENOMIC DNA]</scope>
    <source>
        <strain evidence="1">CNCTC7660</strain>
        <strain evidence="3">NRL-ATB46093</strain>
        <plasmid evidence="1 3">unnamed2</plasmid>
    </source>
</reference>
<organism evidence="2 3">
    <name type="scientific">Planococcus glaciei</name>
    <dbReference type="NCBI Taxonomy" id="459472"/>
    <lineage>
        <taxon>Bacteria</taxon>
        <taxon>Bacillati</taxon>
        <taxon>Bacillota</taxon>
        <taxon>Bacilli</taxon>
        <taxon>Bacillales</taxon>
        <taxon>Caryophanaceae</taxon>
        <taxon>Planococcus</taxon>
    </lineage>
</organism>
<name>A0A7H8QGA2_9BACL</name>
<protein>
    <submittedName>
        <fullName evidence="2">Uncharacterized protein</fullName>
    </submittedName>
</protein>
<gene>
    <name evidence="1" type="ORF">HF394_19450</name>
    <name evidence="2" type="ORF">HF394_19985</name>
</gene>
<keyword evidence="3" id="KW-1185">Reference proteome</keyword>
<proteinExistence type="predicted"/>
<dbReference type="RefSeq" id="WP_176295233.1">
    <property type="nucleotide sequence ID" value="NZ_CP051179.1"/>
</dbReference>